<dbReference type="EMBL" id="ML978132">
    <property type="protein sequence ID" value="KAF2095018.1"/>
    <property type="molecule type" value="Genomic_DNA"/>
</dbReference>
<proteinExistence type="predicted"/>
<sequence>MDTDAPMSPDWVFSNTSNVSVAKNRAWFTTYTSFTTHIGHPYFDNSDMAGPIEDHEGRIAAHFDEKKTLLCLKLSGPPVGLVTSPSLFLKETRDPGNVYTIGAYWPDSERARWEAVKPYTSEEKAWLKEHYGGEYHFLQEQDLSMHKDEDREEGRSLARSIMANGDSDDDQEEDDDSNSFLDELEADPMSHVADYQFSQEQLDWIKKHYQHSGNFLLSYGLKPFDDEDCSEGKAILNALMNEDD</sequence>
<keyword evidence="2" id="KW-1185">Reference proteome</keyword>
<reference evidence="1" key="1">
    <citation type="journal article" date="2020" name="Stud. Mycol.">
        <title>101 Dothideomycetes genomes: a test case for predicting lifestyles and emergence of pathogens.</title>
        <authorList>
            <person name="Haridas S."/>
            <person name="Albert R."/>
            <person name="Binder M."/>
            <person name="Bloem J."/>
            <person name="Labutti K."/>
            <person name="Salamov A."/>
            <person name="Andreopoulos B."/>
            <person name="Baker S."/>
            <person name="Barry K."/>
            <person name="Bills G."/>
            <person name="Bluhm B."/>
            <person name="Cannon C."/>
            <person name="Castanera R."/>
            <person name="Culley D."/>
            <person name="Daum C."/>
            <person name="Ezra D."/>
            <person name="Gonzalez J."/>
            <person name="Henrissat B."/>
            <person name="Kuo A."/>
            <person name="Liang C."/>
            <person name="Lipzen A."/>
            <person name="Lutzoni F."/>
            <person name="Magnuson J."/>
            <person name="Mondo S."/>
            <person name="Nolan M."/>
            <person name="Ohm R."/>
            <person name="Pangilinan J."/>
            <person name="Park H.-J."/>
            <person name="Ramirez L."/>
            <person name="Alfaro M."/>
            <person name="Sun H."/>
            <person name="Tritt A."/>
            <person name="Yoshinaga Y."/>
            <person name="Zwiers L.-H."/>
            <person name="Turgeon B."/>
            <person name="Goodwin S."/>
            <person name="Spatafora J."/>
            <person name="Crous P."/>
            <person name="Grigoriev I."/>
        </authorList>
    </citation>
    <scope>NUCLEOTIDE SEQUENCE</scope>
    <source>
        <strain evidence="1">CBS 133067</strain>
    </source>
</reference>
<dbReference type="Proteomes" id="UP000799772">
    <property type="component" value="Unassembled WGS sequence"/>
</dbReference>
<dbReference type="PANTHER" id="PTHR40628:SF1">
    <property type="entry name" value="CHROMO DOMAIN-CONTAINING PROTEIN"/>
    <property type="match status" value="1"/>
</dbReference>
<organism evidence="1 2">
    <name type="scientific">Rhizodiscina lignyota</name>
    <dbReference type="NCBI Taxonomy" id="1504668"/>
    <lineage>
        <taxon>Eukaryota</taxon>
        <taxon>Fungi</taxon>
        <taxon>Dikarya</taxon>
        <taxon>Ascomycota</taxon>
        <taxon>Pezizomycotina</taxon>
        <taxon>Dothideomycetes</taxon>
        <taxon>Pleosporomycetidae</taxon>
        <taxon>Aulographales</taxon>
        <taxon>Rhizodiscinaceae</taxon>
        <taxon>Rhizodiscina</taxon>
    </lineage>
</organism>
<gene>
    <name evidence="1" type="ORF">NA57DRAFT_79508</name>
</gene>
<protein>
    <submittedName>
        <fullName evidence="1">Uncharacterized protein</fullName>
    </submittedName>
</protein>
<comment type="caution">
    <text evidence="1">The sequence shown here is derived from an EMBL/GenBank/DDBJ whole genome shotgun (WGS) entry which is preliminary data.</text>
</comment>
<evidence type="ECO:0000313" key="2">
    <source>
        <dbReference type="Proteomes" id="UP000799772"/>
    </source>
</evidence>
<dbReference type="OrthoDB" id="4232400at2759"/>
<dbReference type="PANTHER" id="PTHR40628">
    <property type="entry name" value="CHROMO DOMAIN-CONTAINING PROTEIN"/>
    <property type="match status" value="1"/>
</dbReference>
<dbReference type="AlphaFoldDB" id="A0A9P4I8U7"/>
<name>A0A9P4I8U7_9PEZI</name>
<evidence type="ECO:0000313" key="1">
    <source>
        <dbReference type="EMBL" id="KAF2095018.1"/>
    </source>
</evidence>
<accession>A0A9P4I8U7</accession>